<evidence type="ECO:0000313" key="1">
    <source>
        <dbReference type="EMBL" id="EJU19051.1"/>
    </source>
</evidence>
<organism evidence="1 2">
    <name type="scientific">Fusobacterium necrophorum subsp. funduliforme Fnf 1007</name>
    <dbReference type="NCBI Taxonomy" id="1161424"/>
    <lineage>
        <taxon>Bacteria</taxon>
        <taxon>Fusobacteriati</taxon>
        <taxon>Fusobacteriota</taxon>
        <taxon>Fusobacteriia</taxon>
        <taxon>Fusobacteriales</taxon>
        <taxon>Fusobacteriaceae</taxon>
        <taxon>Fusobacterium</taxon>
    </lineage>
</organism>
<evidence type="ECO:0000313" key="2">
    <source>
        <dbReference type="Proteomes" id="UP000003120"/>
    </source>
</evidence>
<dbReference type="NCBIfam" id="TIGR01644">
    <property type="entry name" value="phage_P2_V"/>
    <property type="match status" value="1"/>
</dbReference>
<dbReference type="InterPro" id="IPR044033">
    <property type="entry name" value="GpV-like_apex"/>
</dbReference>
<gene>
    <name evidence="1" type="ORF">HMPREF1127_1757</name>
</gene>
<proteinExistence type="predicted"/>
<reference evidence="1 2" key="1">
    <citation type="submission" date="2012-07" db="EMBL/GenBank/DDBJ databases">
        <authorList>
            <person name="Durkin A.S."/>
            <person name="McCorrison J."/>
            <person name="Torralba M."/>
            <person name="Gillis M."/>
            <person name="Methe B."/>
            <person name="Sutton G."/>
            <person name="Nelson K.E."/>
        </authorList>
    </citation>
    <scope>NUCLEOTIDE SEQUENCE [LARGE SCALE GENOMIC DNA]</scope>
    <source>
        <strain evidence="1 2">Fnf 1007</strain>
    </source>
</reference>
<name>A0AAN3VXX4_9FUSO</name>
<comment type="caution">
    <text evidence="1">The sequence shown here is derived from an EMBL/GenBank/DDBJ whole genome shotgun (WGS) entry which is preliminary data.</text>
</comment>
<dbReference type="RefSeq" id="WP_005960206.1">
    <property type="nucleotide sequence ID" value="NZ_ALKK01000001.1"/>
</dbReference>
<dbReference type="Gene3D" id="2.40.50.230">
    <property type="entry name" value="Gp5 N-terminal domain"/>
    <property type="match status" value="1"/>
</dbReference>
<sequence>MIRYGKVSSVFPERGTVKVVFEDLEIPSAEIPVLMGRTEKTKYYSLPKIGESGICIFPENSFFGFYLGAGYDKATPVPSGAGEGVDVTIYADGTVIKYDENKSELYIDCKKTIKIIATEMEISSQKIKIAGDVDIDGTVNVTKDVVAKGVSLTTHVHSGISPGNSKTGGPE</sequence>
<dbReference type="Proteomes" id="UP000003120">
    <property type="component" value="Unassembled WGS sequence"/>
</dbReference>
<dbReference type="Pfam" id="PF18946">
    <property type="entry name" value="Apex"/>
    <property type="match status" value="1"/>
</dbReference>
<protein>
    <submittedName>
        <fullName evidence="1">Phage-like baseplate assembly protein</fullName>
    </submittedName>
</protein>
<dbReference type="Gene3D" id="6.20.150.10">
    <property type="match status" value="1"/>
</dbReference>
<dbReference type="AlphaFoldDB" id="A0AAN3VXX4"/>
<accession>A0AAN3VXX4</accession>
<dbReference type="InterPro" id="IPR037026">
    <property type="entry name" value="Vgr_OB-fold_dom_sf"/>
</dbReference>
<dbReference type="InterPro" id="IPR013046">
    <property type="entry name" value="GpV/Gp45"/>
</dbReference>
<dbReference type="EMBL" id="ALKK01000001">
    <property type="protein sequence ID" value="EJU19051.1"/>
    <property type="molecule type" value="Genomic_DNA"/>
</dbReference>